<dbReference type="AlphaFoldDB" id="A0A1F4V2F2"/>
<dbReference type="Proteomes" id="UP000177371">
    <property type="component" value="Unassembled WGS sequence"/>
</dbReference>
<dbReference type="Gene3D" id="3.40.30.10">
    <property type="entry name" value="Glutaredoxin"/>
    <property type="match status" value="1"/>
</dbReference>
<feature type="compositionally biased region" description="Low complexity" evidence="1">
    <location>
        <begin position="30"/>
        <end position="45"/>
    </location>
</feature>
<protein>
    <recommendedName>
        <fullName evidence="2">Thioredoxin domain-containing protein</fullName>
    </recommendedName>
</protein>
<evidence type="ECO:0000313" key="3">
    <source>
        <dbReference type="EMBL" id="OGC51384.1"/>
    </source>
</evidence>
<dbReference type="InterPro" id="IPR036249">
    <property type="entry name" value="Thioredoxin-like_sf"/>
</dbReference>
<evidence type="ECO:0000259" key="2">
    <source>
        <dbReference type="PROSITE" id="PS51352"/>
    </source>
</evidence>
<gene>
    <name evidence="3" type="ORF">A2W32_02160</name>
</gene>
<evidence type="ECO:0000256" key="1">
    <source>
        <dbReference type="SAM" id="MobiDB-lite"/>
    </source>
</evidence>
<dbReference type="InterPro" id="IPR013766">
    <property type="entry name" value="Thioredoxin_domain"/>
</dbReference>
<name>A0A1F4V2F2_UNCKA</name>
<dbReference type="Pfam" id="PF00085">
    <property type="entry name" value="Thioredoxin"/>
    <property type="match status" value="1"/>
</dbReference>
<evidence type="ECO:0000313" key="4">
    <source>
        <dbReference type="Proteomes" id="UP000177371"/>
    </source>
</evidence>
<accession>A0A1F4V2F2</accession>
<reference evidence="3 4" key="1">
    <citation type="journal article" date="2016" name="Nat. Commun.">
        <title>Thousands of microbial genomes shed light on interconnected biogeochemical processes in an aquifer system.</title>
        <authorList>
            <person name="Anantharaman K."/>
            <person name="Brown C.T."/>
            <person name="Hug L.A."/>
            <person name="Sharon I."/>
            <person name="Castelle C.J."/>
            <person name="Probst A.J."/>
            <person name="Thomas B.C."/>
            <person name="Singh A."/>
            <person name="Wilkins M.J."/>
            <person name="Karaoz U."/>
            <person name="Brodie E.L."/>
            <person name="Williams K.H."/>
            <person name="Hubbard S.S."/>
            <person name="Banfield J.F."/>
        </authorList>
    </citation>
    <scope>NUCLEOTIDE SEQUENCE [LARGE SCALE GENOMIC DNA]</scope>
</reference>
<comment type="caution">
    <text evidence="3">The sequence shown here is derived from an EMBL/GenBank/DDBJ whole genome shotgun (WGS) entry which is preliminary data.</text>
</comment>
<sequence>MHKKVLISIIIIISVVLVSLALSDGGTKKQTSVNQTNTQNSSSSNPPATAKEAKLIAGNVSKYYEFDPESYEKALNEGKVVFLEFYANWCPICRDTESELKNSFNELNKENIVGFRVNYNDNETDEYEKQLAKDFGITYQHSRVVIKNGMVILTDNTSWNKERFLKELSDL</sequence>
<dbReference type="PROSITE" id="PS51352">
    <property type="entry name" value="THIOREDOXIN_2"/>
    <property type="match status" value="1"/>
</dbReference>
<dbReference type="STRING" id="1802610.A2W32_02160"/>
<proteinExistence type="predicted"/>
<dbReference type="EMBL" id="MEUT01000022">
    <property type="protein sequence ID" value="OGC51384.1"/>
    <property type="molecule type" value="Genomic_DNA"/>
</dbReference>
<dbReference type="SUPFAM" id="SSF52833">
    <property type="entry name" value="Thioredoxin-like"/>
    <property type="match status" value="1"/>
</dbReference>
<organism evidence="3 4">
    <name type="scientific">candidate division WWE3 bacterium RBG_16_37_10</name>
    <dbReference type="NCBI Taxonomy" id="1802610"/>
    <lineage>
        <taxon>Bacteria</taxon>
        <taxon>Katanobacteria</taxon>
    </lineage>
</organism>
<dbReference type="CDD" id="cd02947">
    <property type="entry name" value="TRX_family"/>
    <property type="match status" value="1"/>
</dbReference>
<feature type="region of interest" description="Disordered" evidence="1">
    <location>
        <begin position="29"/>
        <end position="49"/>
    </location>
</feature>
<feature type="domain" description="Thioredoxin" evidence="2">
    <location>
        <begin position="42"/>
        <end position="171"/>
    </location>
</feature>